<dbReference type="EMBL" id="KV449646">
    <property type="protein sequence ID" value="OAX31037.1"/>
    <property type="molecule type" value="Genomic_DNA"/>
</dbReference>
<dbReference type="AlphaFoldDB" id="A0A1B7MEL0"/>
<evidence type="ECO:0000313" key="4">
    <source>
        <dbReference type="Proteomes" id="UP000092154"/>
    </source>
</evidence>
<organism evidence="3 4">
    <name type="scientific">Rhizopogon vinicolor AM-OR11-026</name>
    <dbReference type="NCBI Taxonomy" id="1314800"/>
    <lineage>
        <taxon>Eukaryota</taxon>
        <taxon>Fungi</taxon>
        <taxon>Dikarya</taxon>
        <taxon>Basidiomycota</taxon>
        <taxon>Agaricomycotina</taxon>
        <taxon>Agaricomycetes</taxon>
        <taxon>Agaricomycetidae</taxon>
        <taxon>Boletales</taxon>
        <taxon>Suillineae</taxon>
        <taxon>Rhizopogonaceae</taxon>
        <taxon>Rhizopogon</taxon>
    </lineage>
</organism>
<keyword evidence="2" id="KW-1133">Transmembrane helix</keyword>
<dbReference type="Proteomes" id="UP000092154">
    <property type="component" value="Unassembled WGS sequence"/>
</dbReference>
<accession>A0A1B7MEL0</accession>
<keyword evidence="2" id="KW-0472">Membrane</keyword>
<feature type="compositionally biased region" description="Polar residues" evidence="1">
    <location>
        <begin position="44"/>
        <end position="53"/>
    </location>
</feature>
<reference evidence="3 4" key="1">
    <citation type="submission" date="2016-06" db="EMBL/GenBank/DDBJ databases">
        <title>Comparative genomics of the ectomycorrhizal sister species Rhizopogon vinicolor and Rhizopogon vesiculosus (Basidiomycota: Boletales) reveals a divergence of the mating type B locus.</title>
        <authorList>
            <consortium name="DOE Joint Genome Institute"/>
            <person name="Mujic A.B."/>
            <person name="Kuo A."/>
            <person name="Tritt A."/>
            <person name="Lipzen A."/>
            <person name="Chen C."/>
            <person name="Johnson J."/>
            <person name="Sharma A."/>
            <person name="Barry K."/>
            <person name="Grigoriev I.V."/>
            <person name="Spatafora J.W."/>
        </authorList>
    </citation>
    <scope>NUCLEOTIDE SEQUENCE [LARGE SCALE GENOMIC DNA]</scope>
    <source>
        <strain evidence="3 4">AM-OR11-026</strain>
    </source>
</reference>
<evidence type="ECO:0000313" key="3">
    <source>
        <dbReference type="EMBL" id="OAX31037.1"/>
    </source>
</evidence>
<evidence type="ECO:0000256" key="1">
    <source>
        <dbReference type="SAM" id="MobiDB-lite"/>
    </source>
</evidence>
<evidence type="ECO:0000256" key="2">
    <source>
        <dbReference type="SAM" id="Phobius"/>
    </source>
</evidence>
<dbReference type="InParanoid" id="A0A1B7MEL0"/>
<name>A0A1B7MEL0_9AGAM</name>
<feature type="compositionally biased region" description="Basic and acidic residues" evidence="1">
    <location>
        <begin position="31"/>
        <end position="41"/>
    </location>
</feature>
<feature type="transmembrane region" description="Helical" evidence="2">
    <location>
        <begin position="90"/>
        <end position="108"/>
    </location>
</feature>
<proteinExistence type="predicted"/>
<feature type="region of interest" description="Disordered" evidence="1">
    <location>
        <begin position="31"/>
        <end position="53"/>
    </location>
</feature>
<gene>
    <name evidence="3" type="ORF">K503DRAFT_130640</name>
</gene>
<protein>
    <submittedName>
        <fullName evidence="3">Uncharacterized protein</fullName>
    </submittedName>
</protein>
<keyword evidence="2" id="KW-0812">Transmembrane</keyword>
<keyword evidence="4" id="KW-1185">Reference proteome</keyword>
<sequence length="149" mass="17000">MSSIFDELPSKADVKQLQQLQWTRTTKHHLTDSESLRRNDELSCPSNQLQHSSGIAQRIPPWACGYRPTNHRGAFPPHDAMQICKINTPFLCLVHVLAPIFPLMTFAFRTTSVMKYEPGYMKMAIHVLRHSPPLLILLIQNFARSASSF</sequence>